<dbReference type="RefSeq" id="WP_102211747.1">
    <property type="nucleotide sequence ID" value="NZ_PNHF01000001.1"/>
</dbReference>
<dbReference type="GO" id="GO:0003677">
    <property type="term" value="F:DNA binding"/>
    <property type="evidence" value="ECO:0007669"/>
    <property type="project" value="InterPro"/>
</dbReference>
<name>A0A2N6T242_9CORY</name>
<dbReference type="EMBL" id="PNHF01000001">
    <property type="protein sequence ID" value="PMC63389.1"/>
    <property type="molecule type" value="Genomic_DNA"/>
</dbReference>
<protein>
    <recommendedName>
        <fullName evidence="3">XRE family transcriptional regulator</fullName>
    </recommendedName>
</protein>
<comment type="caution">
    <text evidence="1">The sequence shown here is derived from an EMBL/GenBank/DDBJ whole genome shotgun (WGS) entry which is preliminary data.</text>
</comment>
<evidence type="ECO:0008006" key="3">
    <source>
        <dbReference type="Google" id="ProtNLM"/>
    </source>
</evidence>
<accession>A0A2N6T242</accession>
<evidence type="ECO:0000313" key="1">
    <source>
        <dbReference type="EMBL" id="PMC63389.1"/>
    </source>
</evidence>
<dbReference type="AlphaFoldDB" id="A0A2N6T242"/>
<dbReference type="SUPFAM" id="SSF47413">
    <property type="entry name" value="lambda repressor-like DNA-binding domains"/>
    <property type="match status" value="1"/>
</dbReference>
<reference evidence="1 2" key="1">
    <citation type="submission" date="2017-09" db="EMBL/GenBank/DDBJ databases">
        <title>Bacterial strain isolated from the female urinary microbiota.</title>
        <authorList>
            <person name="Thomas-White K."/>
            <person name="Kumar N."/>
            <person name="Forster S."/>
            <person name="Putonti C."/>
            <person name="Lawley T."/>
            <person name="Wolfe A.J."/>
        </authorList>
    </citation>
    <scope>NUCLEOTIDE SEQUENCE [LARGE SCALE GENOMIC DNA]</scope>
    <source>
        <strain evidence="1 2">UMB0908</strain>
    </source>
</reference>
<dbReference type="Proteomes" id="UP000235363">
    <property type="component" value="Unassembled WGS sequence"/>
</dbReference>
<evidence type="ECO:0000313" key="2">
    <source>
        <dbReference type="Proteomes" id="UP000235363"/>
    </source>
</evidence>
<sequence>MTTSRTAADLDSIRRATRLTVKEAARRTGNAESHIRAVLAGKRGASGHVLRSLDHVIVSDALTQKKHLDDLVDEFIGGAA</sequence>
<organism evidence="1 2">
    <name type="scientific">Corynebacterium xerosis</name>
    <dbReference type="NCBI Taxonomy" id="1725"/>
    <lineage>
        <taxon>Bacteria</taxon>
        <taxon>Bacillati</taxon>
        <taxon>Actinomycetota</taxon>
        <taxon>Actinomycetes</taxon>
        <taxon>Mycobacteriales</taxon>
        <taxon>Corynebacteriaceae</taxon>
        <taxon>Corynebacterium</taxon>
    </lineage>
</organism>
<gene>
    <name evidence="1" type="ORF">CJ204_00785</name>
</gene>
<dbReference type="InterPro" id="IPR010982">
    <property type="entry name" value="Lambda_DNA-bd_dom_sf"/>
</dbReference>
<proteinExistence type="predicted"/>